<sequence>MDLPALPRALNADEYEELKESNLGVFIKFKELNFGWASRLLHYMLGFHLNIKKKVEVTKEMADLWEMMGVDVDAGPTSEQIKAAFGRCEEWSWDDRIRLGYLAIFTGFIEGRKYSTATRTSLARLVMDLCGNQNSHCRFPFKLGNLARTRSLRSDRAVLARARSLRSDRAGRVLRSDRTWLELGRYVATEQCACLVAV</sequence>
<proteinExistence type="predicted"/>
<protein>
    <submittedName>
        <fullName evidence="1">BnaCnng17480D protein</fullName>
    </submittedName>
</protein>
<reference evidence="1 2" key="1">
    <citation type="journal article" date="2014" name="Science">
        <title>Plant genetics. Early allopolyploid evolution in the post-Neolithic Brassica napus oilseed genome.</title>
        <authorList>
            <person name="Chalhoub B."/>
            <person name="Denoeud F."/>
            <person name="Liu S."/>
            <person name="Parkin I.A."/>
            <person name="Tang H."/>
            <person name="Wang X."/>
            <person name="Chiquet J."/>
            <person name="Belcram H."/>
            <person name="Tong C."/>
            <person name="Samans B."/>
            <person name="Correa M."/>
            <person name="Da Silva C."/>
            <person name="Just J."/>
            <person name="Falentin C."/>
            <person name="Koh C.S."/>
            <person name="Le Clainche I."/>
            <person name="Bernard M."/>
            <person name="Bento P."/>
            <person name="Noel B."/>
            <person name="Labadie K."/>
            <person name="Alberti A."/>
            <person name="Charles M."/>
            <person name="Arnaud D."/>
            <person name="Guo H."/>
            <person name="Daviaud C."/>
            <person name="Alamery S."/>
            <person name="Jabbari K."/>
            <person name="Zhao M."/>
            <person name="Edger P.P."/>
            <person name="Chelaifa H."/>
            <person name="Tack D."/>
            <person name="Lassalle G."/>
            <person name="Mestiri I."/>
            <person name="Schnel N."/>
            <person name="Le Paslier M.C."/>
            <person name="Fan G."/>
            <person name="Renault V."/>
            <person name="Bayer P.E."/>
            <person name="Golicz A.A."/>
            <person name="Manoli S."/>
            <person name="Lee T.H."/>
            <person name="Thi V.H."/>
            <person name="Chalabi S."/>
            <person name="Hu Q."/>
            <person name="Fan C."/>
            <person name="Tollenaere R."/>
            <person name="Lu Y."/>
            <person name="Battail C."/>
            <person name="Shen J."/>
            <person name="Sidebottom C.H."/>
            <person name="Wang X."/>
            <person name="Canaguier A."/>
            <person name="Chauveau A."/>
            <person name="Berard A."/>
            <person name="Deniot G."/>
            <person name="Guan M."/>
            <person name="Liu Z."/>
            <person name="Sun F."/>
            <person name="Lim Y.P."/>
            <person name="Lyons E."/>
            <person name="Town C.D."/>
            <person name="Bancroft I."/>
            <person name="Wang X."/>
            <person name="Meng J."/>
            <person name="Ma J."/>
            <person name="Pires J.C."/>
            <person name="King G.J."/>
            <person name="Brunel D."/>
            <person name="Delourme R."/>
            <person name="Renard M."/>
            <person name="Aury J.M."/>
            <person name="Adams K.L."/>
            <person name="Batley J."/>
            <person name="Snowdon R.J."/>
            <person name="Tost J."/>
            <person name="Edwards D."/>
            <person name="Zhou Y."/>
            <person name="Hua W."/>
            <person name="Sharpe A.G."/>
            <person name="Paterson A.H."/>
            <person name="Guan C."/>
            <person name="Wincker P."/>
        </authorList>
    </citation>
    <scope>NUCLEOTIDE SEQUENCE [LARGE SCALE GENOMIC DNA]</scope>
    <source>
        <strain evidence="2">cv. Darmor-bzh</strain>
    </source>
</reference>
<dbReference type="AlphaFoldDB" id="A0A078IJC3"/>
<dbReference type="Proteomes" id="UP000028999">
    <property type="component" value="Unassembled WGS sequence"/>
</dbReference>
<evidence type="ECO:0000313" key="2">
    <source>
        <dbReference type="Proteomes" id="UP000028999"/>
    </source>
</evidence>
<dbReference type="EMBL" id="LK032837">
    <property type="protein sequence ID" value="CDY49499.1"/>
    <property type="molecule type" value="Genomic_DNA"/>
</dbReference>
<evidence type="ECO:0000313" key="1">
    <source>
        <dbReference type="EMBL" id="CDY49499.1"/>
    </source>
</evidence>
<keyword evidence="2" id="KW-1185">Reference proteome</keyword>
<gene>
    <name evidence="1" type="primary">BnaCnng17480D</name>
    <name evidence="1" type="ORF">GSBRNA2T00093173001</name>
</gene>
<organism evidence="1 2">
    <name type="scientific">Brassica napus</name>
    <name type="common">Rape</name>
    <dbReference type="NCBI Taxonomy" id="3708"/>
    <lineage>
        <taxon>Eukaryota</taxon>
        <taxon>Viridiplantae</taxon>
        <taxon>Streptophyta</taxon>
        <taxon>Embryophyta</taxon>
        <taxon>Tracheophyta</taxon>
        <taxon>Spermatophyta</taxon>
        <taxon>Magnoliopsida</taxon>
        <taxon>eudicotyledons</taxon>
        <taxon>Gunneridae</taxon>
        <taxon>Pentapetalae</taxon>
        <taxon>rosids</taxon>
        <taxon>malvids</taxon>
        <taxon>Brassicales</taxon>
        <taxon>Brassicaceae</taxon>
        <taxon>Brassiceae</taxon>
        <taxon>Brassica</taxon>
    </lineage>
</organism>
<name>A0A078IJC3_BRANA</name>
<dbReference type="Gramene" id="CDY49499">
    <property type="protein sequence ID" value="CDY49499"/>
    <property type="gene ID" value="GSBRNA2T00093173001"/>
</dbReference>
<dbReference type="PaxDb" id="3708-A0A078IJC3"/>
<accession>A0A078IJC3</accession>